<dbReference type="FunFam" id="3.60.21.10:FF:000043">
    <property type="entry name" value="Ser/Thr protein phosphatase family"/>
    <property type="match status" value="1"/>
</dbReference>
<dbReference type="EMBL" id="JAJHUN010000009">
    <property type="protein sequence ID" value="KAJ4150293.1"/>
    <property type="molecule type" value="Genomic_DNA"/>
</dbReference>
<dbReference type="PIRSF" id="PIRSF017316">
    <property type="entry name" value="Pesterase_C1039"/>
    <property type="match status" value="1"/>
</dbReference>
<dbReference type="FunFam" id="3.90.780.10:FF:000009">
    <property type="entry name" value="Ser/Thr protein phosphatase family"/>
    <property type="match status" value="1"/>
</dbReference>
<sequence length="631" mass="70905">MMRSTMQQSVFLSAALALTARAAQPGALAPVAAPLRDLNWGQLNFLHTTDTHGWLGGHLLEAQYSADWGDYISFSKHLRKHADDKGVDLLLVDTGDRIEGNGLFDASTPKGLFQYDIYREQDVDLLCIGNHELYQAYSADRELNTTVPNYKDKYIASNLDVIDPKTGEQVPLAQRYKRFTTKNQGIDIVAFGFLFDFTGNANNSFVQKVEDTVKEQWFQNAIKENTNAFVVIGHVGLRMPEFKTIFTAIRKENWDTPILFFGGHAHVRDTRNFDSKSFAMASGRYFETIGWMSADGIKTNDNTAQSDVGVAVSGPKFTRRYIDNNLYGMHYHSGTNVSSFDTKQGKRVTNMITRARKALDLDHQFGCAPKTLWMSRAKYPSEDSIFSWLETEVLPDVVQHPKRQDKARLAILNTGGIRFDIFKGPFTRDSTYIVSPFVSKFNYIPDVPYSIAKNIITLLNGADKIFAEAGRETKFLTIPQQMFTAEQEAKLDIDMEAPTEAAVKPDEKPDAEYERLELRSAGNGDDDVDLPLTEGYTTIDDIGKDGDDTVHKAVEFNNVPNCIQSKIGFPEDGSEPETVDLVFLDFVQPWIVIALKFSGGTQGAEDVQKYIDGTFTYKLSEWIKKNWQGDC</sequence>
<evidence type="ECO:0008006" key="6">
    <source>
        <dbReference type="Google" id="ProtNLM"/>
    </source>
</evidence>
<name>A0A9W8QAZ8_AKAMU</name>
<evidence type="ECO:0000313" key="4">
    <source>
        <dbReference type="EMBL" id="KAJ4150293.1"/>
    </source>
</evidence>
<dbReference type="PANTHER" id="PTHR11575">
    <property type="entry name" value="5'-NUCLEOTIDASE-RELATED"/>
    <property type="match status" value="1"/>
</dbReference>
<feature type="domain" description="Calcineurin-like phosphoesterase" evidence="2">
    <location>
        <begin position="44"/>
        <end position="267"/>
    </location>
</feature>
<comment type="caution">
    <text evidence="4">The sequence shown here is derived from an EMBL/GenBank/DDBJ whole genome shotgun (WGS) entry which is preliminary data.</text>
</comment>
<feature type="signal peptide" evidence="1">
    <location>
        <begin position="1"/>
        <end position="22"/>
    </location>
</feature>
<dbReference type="InterPro" id="IPR053828">
    <property type="entry name" value="Nucleosidase_C"/>
</dbReference>
<dbReference type="CDD" id="cd07407">
    <property type="entry name" value="MPP_YHR202W_N"/>
    <property type="match status" value="1"/>
</dbReference>
<dbReference type="PANTHER" id="PTHR11575:SF43">
    <property type="entry name" value="SER_THR PROTEIN PHOSPHATASE FAMILY (AFU_ORTHOLOGUE AFUA_3G04160)"/>
    <property type="match status" value="1"/>
</dbReference>
<proteinExistence type="predicted"/>
<dbReference type="AlphaFoldDB" id="A0A9W8QAZ8"/>
<dbReference type="Gene3D" id="3.90.780.10">
    <property type="entry name" value="5'-Nucleotidase, C-terminal domain"/>
    <property type="match status" value="2"/>
</dbReference>
<dbReference type="InterPro" id="IPR014485">
    <property type="entry name" value="Pesterase_C1039"/>
</dbReference>
<dbReference type="SUPFAM" id="SSF55816">
    <property type="entry name" value="5'-nucleotidase (syn. UDP-sugar hydrolase), C-terminal domain"/>
    <property type="match status" value="1"/>
</dbReference>
<keyword evidence="1" id="KW-0732">Signal</keyword>
<dbReference type="KEGG" id="amus:LMH87_011049"/>
<dbReference type="GO" id="GO:0005576">
    <property type="term" value="C:extracellular region"/>
    <property type="evidence" value="ECO:0007669"/>
    <property type="project" value="UniProtKB-ARBA"/>
</dbReference>
<dbReference type="InterPro" id="IPR041823">
    <property type="entry name" value="YHR202W_N"/>
</dbReference>
<keyword evidence="5" id="KW-1185">Reference proteome</keyword>
<dbReference type="GO" id="GO:0005829">
    <property type="term" value="C:cytosol"/>
    <property type="evidence" value="ECO:0007669"/>
    <property type="project" value="TreeGrafter"/>
</dbReference>
<dbReference type="Pfam" id="PF21953">
    <property type="entry name" value="NadN_nucleosid_C"/>
    <property type="match status" value="1"/>
</dbReference>
<reference evidence="4" key="1">
    <citation type="journal article" date="2023" name="Access Microbiol">
        <title>De-novo genome assembly for Akanthomyces muscarius, a biocontrol agent of insect agricultural pests.</title>
        <authorList>
            <person name="Erdos Z."/>
            <person name="Studholme D.J."/>
            <person name="Raymond B."/>
            <person name="Sharma M."/>
        </authorList>
    </citation>
    <scope>NUCLEOTIDE SEQUENCE</scope>
    <source>
        <strain evidence="4">Ve6</strain>
    </source>
</reference>
<dbReference type="RefSeq" id="XP_056052007.1">
    <property type="nucleotide sequence ID" value="XM_056200125.1"/>
</dbReference>
<dbReference type="GO" id="GO:0016787">
    <property type="term" value="F:hydrolase activity"/>
    <property type="evidence" value="ECO:0007669"/>
    <property type="project" value="InterPro"/>
</dbReference>
<organism evidence="4 5">
    <name type="scientific">Akanthomyces muscarius</name>
    <name type="common">Entomopathogenic fungus</name>
    <name type="synonym">Lecanicillium muscarium</name>
    <dbReference type="NCBI Taxonomy" id="2231603"/>
    <lineage>
        <taxon>Eukaryota</taxon>
        <taxon>Fungi</taxon>
        <taxon>Dikarya</taxon>
        <taxon>Ascomycota</taxon>
        <taxon>Pezizomycotina</taxon>
        <taxon>Sordariomycetes</taxon>
        <taxon>Hypocreomycetidae</taxon>
        <taxon>Hypocreales</taxon>
        <taxon>Cordycipitaceae</taxon>
        <taxon>Akanthomyces</taxon>
    </lineage>
</organism>
<dbReference type="InterPro" id="IPR029052">
    <property type="entry name" value="Metallo-depent_PP-like"/>
</dbReference>
<evidence type="ECO:0000256" key="1">
    <source>
        <dbReference type="SAM" id="SignalP"/>
    </source>
</evidence>
<dbReference type="SUPFAM" id="SSF56300">
    <property type="entry name" value="Metallo-dependent phosphatases"/>
    <property type="match status" value="1"/>
</dbReference>
<dbReference type="Proteomes" id="UP001144673">
    <property type="component" value="Chromosome 4"/>
</dbReference>
<dbReference type="Gene3D" id="3.60.21.10">
    <property type="match status" value="1"/>
</dbReference>
<evidence type="ECO:0000259" key="3">
    <source>
        <dbReference type="Pfam" id="PF21953"/>
    </source>
</evidence>
<dbReference type="InterPro" id="IPR036907">
    <property type="entry name" value="5'-Nucleotdase_C_sf"/>
</dbReference>
<protein>
    <recommendedName>
        <fullName evidence="6">Calcineurin-like phosphoesterase domain-containing protein</fullName>
    </recommendedName>
</protein>
<accession>A0A9W8QAZ8</accession>
<dbReference type="FunFam" id="3.90.780.10:FF:000008">
    <property type="entry name" value="Ser/Thr protein phosphatase family"/>
    <property type="match status" value="1"/>
</dbReference>
<feature type="chain" id="PRO_5040758132" description="Calcineurin-like phosphoesterase domain-containing protein" evidence="1">
    <location>
        <begin position="23"/>
        <end position="631"/>
    </location>
</feature>
<dbReference type="InterPro" id="IPR006179">
    <property type="entry name" value="5_nucleotidase/apyrase"/>
</dbReference>
<feature type="domain" description="Putative 5'-nucleotidase C-terminal" evidence="3">
    <location>
        <begin position="371"/>
        <end position="592"/>
    </location>
</feature>
<gene>
    <name evidence="4" type="ORF">LMH87_011049</name>
</gene>
<dbReference type="GO" id="GO:0009166">
    <property type="term" value="P:nucleotide catabolic process"/>
    <property type="evidence" value="ECO:0007669"/>
    <property type="project" value="InterPro"/>
</dbReference>
<dbReference type="GeneID" id="80898208"/>
<dbReference type="Pfam" id="PF00149">
    <property type="entry name" value="Metallophos"/>
    <property type="match status" value="1"/>
</dbReference>
<dbReference type="InterPro" id="IPR004843">
    <property type="entry name" value="Calcineurin-like_PHP"/>
</dbReference>
<evidence type="ECO:0000259" key="2">
    <source>
        <dbReference type="Pfam" id="PF00149"/>
    </source>
</evidence>
<evidence type="ECO:0000313" key="5">
    <source>
        <dbReference type="Proteomes" id="UP001144673"/>
    </source>
</evidence>